<dbReference type="GO" id="GO:0016835">
    <property type="term" value="F:carbon-oxygen lyase activity"/>
    <property type="evidence" value="ECO:0007669"/>
    <property type="project" value="UniProtKB-UniRule"/>
</dbReference>
<dbReference type="GO" id="GO:0009254">
    <property type="term" value="P:peptidoglycan turnover"/>
    <property type="evidence" value="ECO:0007669"/>
    <property type="project" value="TreeGrafter"/>
</dbReference>
<accession>A0A0R1GU02</accession>
<keyword evidence="1 3" id="KW-0456">Lyase</keyword>
<dbReference type="EC" id="4.2.1.126" evidence="3"/>
<dbReference type="Pfam" id="PF20741">
    <property type="entry name" value="GKRP-like_C"/>
    <property type="match status" value="1"/>
</dbReference>
<feature type="active site" evidence="3">
    <location>
        <position position="114"/>
    </location>
</feature>
<feature type="active site" description="Proton donor" evidence="3">
    <location>
        <position position="83"/>
    </location>
</feature>
<evidence type="ECO:0000256" key="3">
    <source>
        <dbReference type="HAMAP-Rule" id="MF_00068"/>
    </source>
</evidence>
<dbReference type="Gene3D" id="1.10.8.1080">
    <property type="match status" value="1"/>
</dbReference>
<dbReference type="GO" id="GO:0097173">
    <property type="term" value="P:N-acetylmuramic acid catabolic process"/>
    <property type="evidence" value="ECO:0007669"/>
    <property type="project" value="UniProtKB-UniPathway"/>
</dbReference>
<dbReference type="Proteomes" id="UP000050909">
    <property type="component" value="Unassembled WGS sequence"/>
</dbReference>
<dbReference type="RefSeq" id="WP_056947205.1">
    <property type="nucleotide sequence ID" value="NZ_AZCV01000003.1"/>
</dbReference>
<dbReference type="InterPro" id="IPR001347">
    <property type="entry name" value="SIS_dom"/>
</dbReference>
<dbReference type="InterPro" id="IPR005486">
    <property type="entry name" value="Glucokinase_regulatory_CS"/>
</dbReference>
<dbReference type="NCBIfam" id="NF003915">
    <property type="entry name" value="PRK05441.1"/>
    <property type="match status" value="1"/>
</dbReference>
<evidence type="ECO:0000256" key="2">
    <source>
        <dbReference type="ARBA" id="ARBA00023277"/>
    </source>
</evidence>
<dbReference type="InterPro" id="IPR005488">
    <property type="entry name" value="Etherase_MurQ"/>
</dbReference>
<dbReference type="PROSITE" id="PS51464">
    <property type="entry name" value="SIS"/>
    <property type="match status" value="1"/>
</dbReference>
<organism evidence="5 6">
    <name type="scientific">Amylolactobacillus amylotrophicus DSM 20534</name>
    <dbReference type="NCBI Taxonomy" id="1423722"/>
    <lineage>
        <taxon>Bacteria</taxon>
        <taxon>Bacillati</taxon>
        <taxon>Bacillota</taxon>
        <taxon>Bacilli</taxon>
        <taxon>Lactobacillales</taxon>
        <taxon>Lactobacillaceae</taxon>
        <taxon>Amylolactobacillus</taxon>
    </lineage>
</organism>
<dbReference type="NCBIfam" id="TIGR00274">
    <property type="entry name" value="N-acetylmuramic acid 6-phosphate etherase"/>
    <property type="match status" value="1"/>
</dbReference>
<dbReference type="Pfam" id="PF22645">
    <property type="entry name" value="GKRP_SIS_N"/>
    <property type="match status" value="1"/>
</dbReference>
<dbReference type="Gene3D" id="3.40.50.10490">
    <property type="entry name" value="Glucose-6-phosphate isomerase like protein, domain 1"/>
    <property type="match status" value="1"/>
</dbReference>
<comment type="miscellaneous">
    <text evidence="3">A lyase-type mechanism (elimination/hydration) is suggested for the cleavage of the lactyl ether bond of MurNAc 6-phosphate, with the formation of an alpha,beta-unsaturated aldehyde intermediate with (E)-stereochemistry, followed by the syn addition of water to give product.</text>
</comment>
<comment type="catalytic activity">
    <reaction evidence="3">
        <text>N-acetyl-D-muramate 6-phosphate + H2O = N-acetyl-D-glucosamine 6-phosphate + (R)-lactate</text>
        <dbReference type="Rhea" id="RHEA:26410"/>
        <dbReference type="ChEBI" id="CHEBI:15377"/>
        <dbReference type="ChEBI" id="CHEBI:16004"/>
        <dbReference type="ChEBI" id="CHEBI:57513"/>
        <dbReference type="ChEBI" id="CHEBI:58722"/>
        <dbReference type="EC" id="4.2.1.126"/>
    </reaction>
</comment>
<dbReference type="NCBIfam" id="NF009222">
    <property type="entry name" value="PRK12570.1"/>
    <property type="match status" value="1"/>
</dbReference>
<name>A0A0R1GU02_9LACO</name>
<dbReference type="GO" id="GO:0097367">
    <property type="term" value="F:carbohydrate derivative binding"/>
    <property type="evidence" value="ECO:0007669"/>
    <property type="project" value="InterPro"/>
</dbReference>
<dbReference type="InterPro" id="IPR046348">
    <property type="entry name" value="SIS_dom_sf"/>
</dbReference>
<evidence type="ECO:0000313" key="6">
    <source>
        <dbReference type="Proteomes" id="UP000050909"/>
    </source>
</evidence>
<proteinExistence type="inferred from homology"/>
<sequence>MDIKDLITEQRNPNSMHIDTMETIELVRLINREDSKVSSAIERKVQSISSAIDQASSRYNKGGRLIYCGAGTSGRLGVLDAAELVPTYGIKPERAVGLIAGGLKAMFKSVEGAEDSNDLAESDLKNIELTDQDTVISIAASGRTPYAIGAINYANSVGALSVAVTCAENSTMGKLAKIAIEVEVGPEVITGSTRMKAGTAQKMVLNIISTGVMVKSGKVFQNLMIDVQPSNNKLVDRATRIISAATGKSIEEASELLKRANNHVNVAIVMGKTDLDLESAKDLLKQNDGIVGKVILNWKKN</sequence>
<evidence type="ECO:0000256" key="1">
    <source>
        <dbReference type="ARBA" id="ARBA00023239"/>
    </source>
</evidence>
<dbReference type="CDD" id="cd05007">
    <property type="entry name" value="SIS_Etherase"/>
    <property type="match status" value="1"/>
</dbReference>
<evidence type="ECO:0000259" key="4">
    <source>
        <dbReference type="PROSITE" id="PS51464"/>
    </source>
</evidence>
<gene>
    <name evidence="3" type="primary">murQ</name>
    <name evidence="5" type="ORF">FC62_GL001069</name>
</gene>
<evidence type="ECO:0000313" key="5">
    <source>
        <dbReference type="EMBL" id="KRK37739.1"/>
    </source>
</evidence>
<comment type="subunit">
    <text evidence="3">Homodimer.</text>
</comment>
<dbReference type="FunFam" id="3.40.50.10490:FF:000014">
    <property type="entry name" value="N-acetylmuramic acid 6-phosphate etherase"/>
    <property type="match status" value="1"/>
</dbReference>
<dbReference type="HAMAP" id="MF_00068">
    <property type="entry name" value="MurQ"/>
    <property type="match status" value="1"/>
</dbReference>
<dbReference type="PANTHER" id="PTHR10088">
    <property type="entry name" value="GLUCOKINASE REGULATORY PROTEIN"/>
    <property type="match status" value="1"/>
</dbReference>
<dbReference type="PANTHER" id="PTHR10088:SF4">
    <property type="entry name" value="GLUCOKINASE REGULATORY PROTEIN"/>
    <property type="match status" value="1"/>
</dbReference>
<feature type="domain" description="SIS" evidence="4">
    <location>
        <begin position="55"/>
        <end position="218"/>
    </location>
</feature>
<reference evidence="5 6" key="1">
    <citation type="journal article" date="2015" name="Genome Announc.">
        <title>Expanding the biotechnology potential of lactobacilli through comparative genomics of 213 strains and associated genera.</title>
        <authorList>
            <person name="Sun Z."/>
            <person name="Harris H.M."/>
            <person name="McCann A."/>
            <person name="Guo C."/>
            <person name="Argimon S."/>
            <person name="Zhang W."/>
            <person name="Yang X."/>
            <person name="Jeffery I.B."/>
            <person name="Cooney J.C."/>
            <person name="Kagawa T.F."/>
            <person name="Liu W."/>
            <person name="Song Y."/>
            <person name="Salvetti E."/>
            <person name="Wrobel A."/>
            <person name="Rasinkangas P."/>
            <person name="Parkhill J."/>
            <person name="Rea M.C."/>
            <person name="O'Sullivan O."/>
            <person name="Ritari J."/>
            <person name="Douillard F.P."/>
            <person name="Paul Ross R."/>
            <person name="Yang R."/>
            <person name="Briner A.E."/>
            <person name="Felis G.E."/>
            <person name="de Vos W.M."/>
            <person name="Barrangou R."/>
            <person name="Klaenhammer T.R."/>
            <person name="Caufield P.W."/>
            <person name="Cui Y."/>
            <person name="Zhang H."/>
            <person name="O'Toole P.W."/>
        </authorList>
    </citation>
    <scope>NUCLEOTIDE SEQUENCE [LARGE SCALE GENOMIC DNA]</scope>
    <source>
        <strain evidence="5 6">DSM 20534</strain>
    </source>
</reference>
<keyword evidence="2 3" id="KW-0119">Carbohydrate metabolism</keyword>
<dbReference type="PATRIC" id="fig|1423722.3.peg.1091"/>
<keyword evidence="6" id="KW-1185">Reference proteome</keyword>
<dbReference type="PROSITE" id="PS01272">
    <property type="entry name" value="GCKR"/>
    <property type="match status" value="1"/>
</dbReference>
<comment type="caution">
    <text evidence="5">The sequence shown here is derived from an EMBL/GenBank/DDBJ whole genome shotgun (WGS) entry which is preliminary data.</text>
</comment>
<dbReference type="UniPathway" id="UPA00342"/>
<dbReference type="InterPro" id="IPR040190">
    <property type="entry name" value="MURQ/GCKR"/>
</dbReference>
<dbReference type="SUPFAM" id="SSF53697">
    <property type="entry name" value="SIS domain"/>
    <property type="match status" value="1"/>
</dbReference>
<dbReference type="EMBL" id="AZCV01000003">
    <property type="protein sequence ID" value="KRK37739.1"/>
    <property type="molecule type" value="Genomic_DNA"/>
</dbReference>
<comment type="similarity">
    <text evidence="3">Belongs to the GCKR-like family. MurNAc-6-P etherase subfamily.</text>
</comment>
<protein>
    <recommendedName>
        <fullName evidence="3">N-acetylmuramic acid 6-phosphate etherase</fullName>
        <shortName evidence="3">MurNAc-6-P etherase</shortName>
        <ecNumber evidence="3">4.2.1.126</ecNumber>
    </recommendedName>
    <alternativeName>
        <fullName evidence="3">N-acetylmuramic acid 6-phosphate hydrolase</fullName>
    </alternativeName>
    <alternativeName>
        <fullName evidence="3">N-acetylmuramic acid 6-phosphate lyase</fullName>
    </alternativeName>
</protein>
<comment type="function">
    <text evidence="3">Specifically catalyzes the cleavage of the D-lactyl ether substituent of MurNAc 6-phosphate, producing GlcNAc 6-phosphate and D-lactate.</text>
</comment>
<dbReference type="GO" id="GO:0016803">
    <property type="term" value="F:ether hydrolase activity"/>
    <property type="evidence" value="ECO:0007669"/>
    <property type="project" value="TreeGrafter"/>
</dbReference>
<dbReference type="GO" id="GO:0046348">
    <property type="term" value="P:amino sugar catabolic process"/>
    <property type="evidence" value="ECO:0007669"/>
    <property type="project" value="InterPro"/>
</dbReference>
<comment type="pathway">
    <text evidence="3">Amino-sugar metabolism; N-acetylmuramate degradation.</text>
</comment>
<dbReference type="AlphaFoldDB" id="A0A0R1GU02"/>